<evidence type="ECO:0000313" key="2">
    <source>
        <dbReference type="Proteomes" id="UP000694405"/>
    </source>
</evidence>
<dbReference type="Proteomes" id="UP000694405">
    <property type="component" value="Chromosome 7"/>
</dbReference>
<dbReference type="AlphaFoldDB" id="A0A8C6J4P1"/>
<name>A0A8C6J4P1_MELUD</name>
<sequence length="94" mass="10540">MADSLRRLVSAESGRMLQEKLESWHRNYEFNSCDQNLNRCCEILELSSEIQGQLFAILNETSREGGQYAGVDTIKTRLLPRLAPGFTSGKSIGC</sequence>
<reference evidence="1" key="3">
    <citation type="submission" date="2025-09" db="UniProtKB">
        <authorList>
            <consortium name="Ensembl"/>
        </authorList>
    </citation>
    <scope>IDENTIFICATION</scope>
</reference>
<dbReference type="GO" id="GO:0005741">
    <property type="term" value="C:mitochondrial outer membrane"/>
    <property type="evidence" value="ECO:0007669"/>
    <property type="project" value="InterPro"/>
</dbReference>
<evidence type="ECO:0000313" key="1">
    <source>
        <dbReference type="Ensembl" id="ENSMUNP00000008238.2"/>
    </source>
</evidence>
<reference evidence="1" key="2">
    <citation type="submission" date="2025-08" db="UniProtKB">
        <authorList>
            <consortium name="Ensembl"/>
        </authorList>
    </citation>
    <scope>IDENTIFICATION</scope>
</reference>
<dbReference type="PANTHER" id="PTHR21771:SF0">
    <property type="entry name" value="MITOCHONDRIA-EATING PROTEIN"/>
    <property type="match status" value="1"/>
</dbReference>
<dbReference type="GO" id="GO:0035695">
    <property type="term" value="P:mitophagy by internal vacuole formation"/>
    <property type="evidence" value="ECO:0007669"/>
    <property type="project" value="TreeGrafter"/>
</dbReference>
<accession>A0A8C6J4P1</accession>
<accession>A0A8V5FWT8</accession>
<dbReference type="Ensembl" id="ENSMUNT00000009521.2">
    <property type="protein sequence ID" value="ENSMUNP00000008238.2"/>
    <property type="gene ID" value="ENSMUNG00000006579.2"/>
</dbReference>
<dbReference type="InterPro" id="IPR026169">
    <property type="entry name" value="MIEAP"/>
</dbReference>
<keyword evidence="2" id="KW-1185">Reference proteome</keyword>
<proteinExistence type="predicted"/>
<dbReference type="PANTHER" id="PTHR21771">
    <property type="entry name" value="MITOCHONDRIA-EATING PROTEIN-RELATED"/>
    <property type="match status" value="1"/>
</dbReference>
<reference evidence="1" key="1">
    <citation type="submission" date="2020-03" db="EMBL/GenBank/DDBJ databases">
        <title>Melopsittacus undulatus (budgerigar) genome, bMelUnd1, maternal haplotype with Z.</title>
        <authorList>
            <person name="Gedman G."/>
            <person name="Mountcastle J."/>
            <person name="Haase B."/>
            <person name="Formenti G."/>
            <person name="Wright T."/>
            <person name="Apodaca J."/>
            <person name="Pelan S."/>
            <person name="Chow W."/>
            <person name="Rhie A."/>
            <person name="Howe K."/>
            <person name="Fedrigo O."/>
            <person name="Jarvis E.D."/>
        </authorList>
    </citation>
    <scope>NUCLEOTIDE SEQUENCE [LARGE SCALE GENOMIC DNA]</scope>
</reference>
<protein>
    <submittedName>
        <fullName evidence="1">Uncharacterized protein</fullName>
    </submittedName>
</protein>
<organism evidence="1 2">
    <name type="scientific">Melopsittacus undulatus</name>
    <name type="common">Budgerigar</name>
    <name type="synonym">Psittacus undulatus</name>
    <dbReference type="NCBI Taxonomy" id="13146"/>
    <lineage>
        <taxon>Eukaryota</taxon>
        <taxon>Metazoa</taxon>
        <taxon>Chordata</taxon>
        <taxon>Craniata</taxon>
        <taxon>Vertebrata</taxon>
        <taxon>Euteleostomi</taxon>
        <taxon>Archelosauria</taxon>
        <taxon>Archosauria</taxon>
        <taxon>Dinosauria</taxon>
        <taxon>Saurischia</taxon>
        <taxon>Theropoda</taxon>
        <taxon>Coelurosauria</taxon>
        <taxon>Aves</taxon>
        <taxon>Neognathae</taxon>
        <taxon>Neoaves</taxon>
        <taxon>Telluraves</taxon>
        <taxon>Australaves</taxon>
        <taxon>Psittaciformes</taxon>
        <taxon>Psittaculidae</taxon>
        <taxon>Melopsittacus</taxon>
    </lineage>
</organism>
<dbReference type="GO" id="GO:0035694">
    <property type="term" value="P:mitochondrial protein catabolic process"/>
    <property type="evidence" value="ECO:0007669"/>
    <property type="project" value="InterPro"/>
</dbReference>